<gene>
    <name evidence="1" type="ORF">FHX64_002755</name>
</gene>
<proteinExistence type="predicted"/>
<evidence type="ECO:0000313" key="1">
    <source>
        <dbReference type="EMBL" id="MBB3188557.1"/>
    </source>
</evidence>
<keyword evidence="1" id="KW-0238">DNA-binding</keyword>
<accession>A0A7W5DT39</accession>
<comment type="caution">
    <text evidence="1">The sequence shown here is derived from an EMBL/GenBank/DDBJ whole genome shotgun (WGS) entry which is preliminary data.</text>
</comment>
<sequence length="35" mass="3850">MNKGELVSAIAAEAGLTKNDAKKHWTQLLMPLQKL</sequence>
<dbReference type="AlphaFoldDB" id="A0A7W5DT39"/>
<evidence type="ECO:0000313" key="2">
    <source>
        <dbReference type="Proteomes" id="UP000544222"/>
    </source>
</evidence>
<dbReference type="GO" id="GO:0003677">
    <property type="term" value="F:DNA binding"/>
    <property type="evidence" value="ECO:0007669"/>
    <property type="project" value="UniProtKB-KW"/>
</dbReference>
<reference evidence="1 2" key="1">
    <citation type="submission" date="2020-08" db="EMBL/GenBank/DDBJ databases">
        <title>Genomic Encyclopedia of Type Strains, Phase IV (KMG-IV): sequencing the most valuable type-strain genomes for metagenomic binning, comparative biology and taxonomic classification.</title>
        <authorList>
            <person name="Goeker M."/>
        </authorList>
    </citation>
    <scope>NUCLEOTIDE SEQUENCE [LARGE SCALE GENOMIC DNA]</scope>
    <source>
        <strain evidence="1 2">DSM 27471</strain>
    </source>
</reference>
<dbReference type="Proteomes" id="UP000544222">
    <property type="component" value="Unassembled WGS sequence"/>
</dbReference>
<name>A0A7W5DT39_9PORP</name>
<protein>
    <submittedName>
        <fullName evidence="1">Nucleoid DNA-binding protein</fullName>
    </submittedName>
</protein>
<dbReference type="EMBL" id="JACHYB010000002">
    <property type="protein sequence ID" value="MBB3188557.1"/>
    <property type="molecule type" value="Genomic_DNA"/>
</dbReference>
<organism evidence="1 2">
    <name type="scientific">Microbacter margulisiae</name>
    <dbReference type="NCBI Taxonomy" id="1350067"/>
    <lineage>
        <taxon>Bacteria</taxon>
        <taxon>Pseudomonadati</taxon>
        <taxon>Bacteroidota</taxon>
        <taxon>Bacteroidia</taxon>
        <taxon>Bacteroidales</taxon>
        <taxon>Porphyromonadaceae</taxon>
        <taxon>Microbacter</taxon>
    </lineage>
</organism>
<keyword evidence="2" id="KW-1185">Reference proteome</keyword>